<organism evidence="3 4">
    <name type="scientific">Parabacteroides hominis</name>
    <dbReference type="NCBI Taxonomy" id="2763057"/>
    <lineage>
        <taxon>Bacteria</taxon>
        <taxon>Pseudomonadati</taxon>
        <taxon>Bacteroidota</taxon>
        <taxon>Bacteroidia</taxon>
        <taxon>Bacteroidales</taxon>
        <taxon>Tannerellaceae</taxon>
        <taxon>Parabacteroides</taxon>
    </lineage>
</organism>
<dbReference type="Pfam" id="PF00132">
    <property type="entry name" value="Hexapep"/>
    <property type="match status" value="1"/>
</dbReference>
<name>A0ABR7DIM3_9BACT</name>
<comment type="similarity">
    <text evidence="1">Belongs to the transferase hexapeptide repeat family.</text>
</comment>
<evidence type="ECO:0000313" key="3">
    <source>
        <dbReference type="EMBL" id="MBC5631269.1"/>
    </source>
</evidence>
<dbReference type="InterPro" id="IPR041561">
    <property type="entry name" value="PglD_N"/>
</dbReference>
<dbReference type="InterPro" id="IPR020019">
    <property type="entry name" value="AcTrfase_PglD-like"/>
</dbReference>
<dbReference type="Gene3D" id="3.40.50.20">
    <property type="match status" value="1"/>
</dbReference>
<dbReference type="InterPro" id="IPR050179">
    <property type="entry name" value="Trans_hexapeptide_repeat"/>
</dbReference>
<feature type="domain" description="PglD N-terminal" evidence="2">
    <location>
        <begin position="6"/>
        <end position="83"/>
    </location>
</feature>
<dbReference type="SUPFAM" id="SSF51161">
    <property type="entry name" value="Trimeric LpxA-like enzymes"/>
    <property type="match status" value="1"/>
</dbReference>
<dbReference type="CDD" id="cd03360">
    <property type="entry name" value="LbH_AT_putative"/>
    <property type="match status" value="1"/>
</dbReference>
<reference evidence="3 4" key="1">
    <citation type="submission" date="2020-08" db="EMBL/GenBank/DDBJ databases">
        <title>Genome public.</title>
        <authorList>
            <person name="Liu C."/>
            <person name="Sun Q."/>
        </authorList>
    </citation>
    <scope>NUCLEOTIDE SEQUENCE [LARGE SCALE GENOMIC DNA]</scope>
    <source>
        <strain evidence="3 4">NSJ-79</strain>
    </source>
</reference>
<dbReference type="PANTHER" id="PTHR43300">
    <property type="entry name" value="ACETYLTRANSFERASE"/>
    <property type="match status" value="1"/>
</dbReference>
<dbReference type="PANTHER" id="PTHR43300:SF7">
    <property type="entry name" value="UDP-N-ACETYLBACILLOSAMINE N-ACETYLTRANSFERASE"/>
    <property type="match status" value="1"/>
</dbReference>
<proteinExistence type="inferred from homology"/>
<keyword evidence="4" id="KW-1185">Reference proteome</keyword>
<evidence type="ECO:0000313" key="4">
    <source>
        <dbReference type="Proteomes" id="UP000651475"/>
    </source>
</evidence>
<dbReference type="Gene3D" id="2.160.10.10">
    <property type="entry name" value="Hexapeptide repeat proteins"/>
    <property type="match status" value="1"/>
</dbReference>
<dbReference type="Pfam" id="PF17836">
    <property type="entry name" value="PglD_N"/>
    <property type="match status" value="1"/>
</dbReference>
<accession>A0ABR7DIM3</accession>
<gene>
    <name evidence="3" type="ORF">H8S65_00550</name>
</gene>
<protein>
    <submittedName>
        <fullName evidence="3">Acetyltransferase</fullName>
    </submittedName>
</protein>
<dbReference type="Proteomes" id="UP000651475">
    <property type="component" value="Unassembled WGS sequence"/>
</dbReference>
<sequence length="213" mass="22010">MSDPGNIVLVGGGGHCKSVIDAAESAGYTILGILDMPEYVGSSVLGYPVVGTDEDLVKYVDKALFLVTVGHIKDASLRIRLHERILSVGGCLATVVASTARVSRHASIGEGSVVLHHAMVNADAHIGKGCIINTFANIEHDAVIGDFCHISTGAMVNGNCTVGQGVFLGSQSVMVNGVGIMESCVIAAGSVVRKNIVKKGIYSGNPALLKIKL</sequence>
<dbReference type="InterPro" id="IPR001451">
    <property type="entry name" value="Hexapep"/>
</dbReference>
<dbReference type="InterPro" id="IPR011004">
    <property type="entry name" value="Trimer_LpxA-like_sf"/>
</dbReference>
<comment type="caution">
    <text evidence="3">The sequence shown here is derived from an EMBL/GenBank/DDBJ whole genome shotgun (WGS) entry which is preliminary data.</text>
</comment>
<dbReference type="NCBIfam" id="TIGR03570">
    <property type="entry name" value="NeuD_NnaD"/>
    <property type="match status" value="1"/>
</dbReference>
<evidence type="ECO:0000259" key="2">
    <source>
        <dbReference type="Pfam" id="PF17836"/>
    </source>
</evidence>
<dbReference type="EMBL" id="JACOOJ010000001">
    <property type="protein sequence ID" value="MBC5631269.1"/>
    <property type="molecule type" value="Genomic_DNA"/>
</dbReference>
<dbReference type="RefSeq" id="WP_186928017.1">
    <property type="nucleotide sequence ID" value="NZ_JACOOJ010000001.1"/>
</dbReference>
<evidence type="ECO:0000256" key="1">
    <source>
        <dbReference type="ARBA" id="ARBA00007274"/>
    </source>
</evidence>